<gene>
    <name evidence="2" type="ORF">GCM10009019_20900</name>
</gene>
<evidence type="ECO:0000313" key="3">
    <source>
        <dbReference type="Proteomes" id="UP001500194"/>
    </source>
</evidence>
<proteinExistence type="predicted"/>
<evidence type="ECO:0000313" key="2">
    <source>
        <dbReference type="EMBL" id="GAA0656703.1"/>
    </source>
</evidence>
<keyword evidence="3" id="KW-1185">Reference proteome</keyword>
<dbReference type="Pfam" id="PF00583">
    <property type="entry name" value="Acetyltransf_1"/>
    <property type="match status" value="1"/>
</dbReference>
<feature type="domain" description="N-acetyltransferase" evidence="1">
    <location>
        <begin position="1"/>
        <end position="132"/>
    </location>
</feature>
<dbReference type="SUPFAM" id="SSF55729">
    <property type="entry name" value="Acyl-CoA N-acyltransferases (Nat)"/>
    <property type="match status" value="1"/>
</dbReference>
<name>A0AAV3T3M3_9EURY</name>
<dbReference type="RefSeq" id="WP_227259833.1">
    <property type="nucleotide sequence ID" value="NZ_BAAADU010000002.1"/>
</dbReference>
<evidence type="ECO:0000259" key="1">
    <source>
        <dbReference type="PROSITE" id="PS51186"/>
    </source>
</evidence>
<dbReference type="Gene3D" id="3.40.630.30">
    <property type="match status" value="1"/>
</dbReference>
<dbReference type="GO" id="GO:0016747">
    <property type="term" value="F:acyltransferase activity, transferring groups other than amino-acyl groups"/>
    <property type="evidence" value="ECO:0007669"/>
    <property type="project" value="InterPro"/>
</dbReference>
<dbReference type="PROSITE" id="PS51186">
    <property type="entry name" value="GNAT"/>
    <property type="match status" value="1"/>
</dbReference>
<sequence>MEFDVLGWPGDDPTVRLDWRRFAYAGKFVMSNTGKAVARDDGDVVGAVSFNADRTDDATGWLRYVTVREDYRGEGVGPRLCAFATDRLHERYDTVRIAVNNPFAYHALHKAGFGWTGDTTGLAELVLAHPAPADADYREGLRRYRERDLTDAESAFVAEKLDTGAPPTREPPA</sequence>
<dbReference type="CDD" id="cd04301">
    <property type="entry name" value="NAT_SF"/>
    <property type="match status" value="1"/>
</dbReference>
<organism evidence="2 3">
    <name type="scientific">Salarchaeum japonicum</name>
    <dbReference type="NCBI Taxonomy" id="555573"/>
    <lineage>
        <taxon>Archaea</taxon>
        <taxon>Methanobacteriati</taxon>
        <taxon>Methanobacteriota</taxon>
        <taxon>Stenosarchaea group</taxon>
        <taxon>Halobacteria</taxon>
        <taxon>Halobacteriales</taxon>
        <taxon>Halobacteriaceae</taxon>
    </lineage>
</organism>
<dbReference type="AlphaFoldDB" id="A0AAV3T3M3"/>
<dbReference type="InterPro" id="IPR016181">
    <property type="entry name" value="Acyl_CoA_acyltransferase"/>
</dbReference>
<dbReference type="InterPro" id="IPR000182">
    <property type="entry name" value="GNAT_dom"/>
</dbReference>
<reference evidence="2 3" key="1">
    <citation type="journal article" date="2019" name="Int. J. Syst. Evol. Microbiol.">
        <title>The Global Catalogue of Microorganisms (GCM) 10K type strain sequencing project: providing services to taxonomists for standard genome sequencing and annotation.</title>
        <authorList>
            <consortium name="The Broad Institute Genomics Platform"/>
            <consortium name="The Broad Institute Genome Sequencing Center for Infectious Disease"/>
            <person name="Wu L."/>
            <person name="Ma J."/>
        </authorList>
    </citation>
    <scope>NUCLEOTIDE SEQUENCE [LARGE SCALE GENOMIC DNA]</scope>
    <source>
        <strain evidence="2 3">JCM 16327</strain>
    </source>
</reference>
<dbReference type="EMBL" id="BAAADU010000002">
    <property type="protein sequence ID" value="GAA0656703.1"/>
    <property type="molecule type" value="Genomic_DNA"/>
</dbReference>
<protein>
    <submittedName>
        <fullName evidence="2">GNAT family N-acetyltransferase</fullName>
    </submittedName>
</protein>
<dbReference type="Proteomes" id="UP001500194">
    <property type="component" value="Unassembled WGS sequence"/>
</dbReference>
<dbReference type="GeneID" id="68573230"/>
<comment type="caution">
    <text evidence="2">The sequence shown here is derived from an EMBL/GenBank/DDBJ whole genome shotgun (WGS) entry which is preliminary data.</text>
</comment>
<accession>A0AAV3T3M3</accession>